<keyword evidence="2" id="KW-1185">Reference proteome</keyword>
<feature type="non-terminal residue" evidence="1">
    <location>
        <position position="362"/>
    </location>
</feature>
<protein>
    <submittedName>
        <fullName evidence="1">2272_t:CDS:1</fullName>
    </submittedName>
</protein>
<accession>A0A9N9J546</accession>
<evidence type="ECO:0000313" key="1">
    <source>
        <dbReference type="EMBL" id="CAG8760006.1"/>
    </source>
</evidence>
<dbReference type="Proteomes" id="UP000789396">
    <property type="component" value="Unassembled WGS sequence"/>
</dbReference>
<organism evidence="1 2">
    <name type="scientific">Racocetra fulgida</name>
    <dbReference type="NCBI Taxonomy" id="60492"/>
    <lineage>
        <taxon>Eukaryota</taxon>
        <taxon>Fungi</taxon>
        <taxon>Fungi incertae sedis</taxon>
        <taxon>Mucoromycota</taxon>
        <taxon>Glomeromycotina</taxon>
        <taxon>Glomeromycetes</taxon>
        <taxon>Diversisporales</taxon>
        <taxon>Gigasporaceae</taxon>
        <taxon>Racocetra</taxon>
    </lineage>
</organism>
<reference evidence="1" key="1">
    <citation type="submission" date="2021-06" db="EMBL/GenBank/DDBJ databases">
        <authorList>
            <person name="Kallberg Y."/>
            <person name="Tangrot J."/>
            <person name="Rosling A."/>
        </authorList>
    </citation>
    <scope>NUCLEOTIDE SEQUENCE</scope>
    <source>
        <strain evidence="1">IN212</strain>
    </source>
</reference>
<sequence length="362" mass="42057">NTYQIPDLSFIKKIKQSVNRSIETVLRFSKIFESLIADSTHTIESILEIPEFQFTNNQTDLVNTFFERYTPKVQLATFLQSFLHRQNSVRREAVESEPTKYYEPFSESTADIIISNNFNEYVTDALKQKTAAIIKTYSDLLSDEIGMAFWQCKDVEEAAGIILLDVKFRGHFTFARIIKALQRRDLSLAREKIEMVVYGTYKGVKLFKDKPKNPEDPESIVWSPSRTNVFRIINAQKKAIPEKEFWLRVMPANYKGYIESYFEWSDTLKNEDSSKMTDNNILQLIGRFRGAEIVHEKVSIAEQSDQTTINIDVEELKEIAIVLEDINKTTKDVKLWVQNKTEEISEEKLRFTGAGKERIEEL</sequence>
<evidence type="ECO:0000313" key="2">
    <source>
        <dbReference type="Proteomes" id="UP000789396"/>
    </source>
</evidence>
<dbReference type="OrthoDB" id="10006997at2759"/>
<comment type="caution">
    <text evidence="1">The sequence shown here is derived from an EMBL/GenBank/DDBJ whole genome shotgun (WGS) entry which is preliminary data.</text>
</comment>
<dbReference type="AlphaFoldDB" id="A0A9N9J546"/>
<name>A0A9N9J546_9GLOM</name>
<gene>
    <name evidence="1" type="ORF">RFULGI_LOCUS14236</name>
</gene>
<proteinExistence type="predicted"/>
<dbReference type="EMBL" id="CAJVPZ010040628">
    <property type="protein sequence ID" value="CAG8760006.1"/>
    <property type="molecule type" value="Genomic_DNA"/>
</dbReference>